<evidence type="ECO:0000313" key="5">
    <source>
        <dbReference type="Proteomes" id="UP000031036"/>
    </source>
</evidence>
<name>A0A0B2VIP0_TOXCA</name>
<dbReference type="InterPro" id="IPR036770">
    <property type="entry name" value="Ankyrin_rpt-contain_sf"/>
</dbReference>
<comment type="caution">
    <text evidence="4">The sequence shown here is derived from an EMBL/GenBank/DDBJ whole genome shotgun (WGS) entry which is preliminary data.</text>
</comment>
<dbReference type="SMART" id="SM00248">
    <property type="entry name" value="ANK"/>
    <property type="match status" value="4"/>
</dbReference>
<gene>
    <name evidence="4" type="primary">lrk-1</name>
    <name evidence="4" type="ORF">Tcan_13834</name>
</gene>
<evidence type="ECO:0000256" key="3">
    <source>
        <dbReference type="PROSITE-ProRule" id="PRU00023"/>
    </source>
</evidence>
<keyword evidence="1" id="KW-0677">Repeat</keyword>
<dbReference type="GO" id="GO:0016301">
    <property type="term" value="F:kinase activity"/>
    <property type="evidence" value="ECO:0007669"/>
    <property type="project" value="UniProtKB-KW"/>
</dbReference>
<dbReference type="EMBL" id="JPKZ01001539">
    <property type="protein sequence ID" value="KHN81418.1"/>
    <property type="molecule type" value="Genomic_DNA"/>
</dbReference>
<keyword evidence="4" id="KW-0418">Kinase</keyword>
<reference evidence="4 5" key="1">
    <citation type="submission" date="2014-11" db="EMBL/GenBank/DDBJ databases">
        <title>Genetic blueprint of the zoonotic pathogen Toxocara canis.</title>
        <authorList>
            <person name="Zhu X.-Q."/>
            <person name="Korhonen P.K."/>
            <person name="Cai H."/>
            <person name="Young N.D."/>
            <person name="Nejsum P."/>
            <person name="von Samson-Himmelstjerna G."/>
            <person name="Boag P.R."/>
            <person name="Tan P."/>
            <person name="Li Q."/>
            <person name="Min J."/>
            <person name="Yang Y."/>
            <person name="Wang X."/>
            <person name="Fang X."/>
            <person name="Hall R.S."/>
            <person name="Hofmann A."/>
            <person name="Sternberg P.W."/>
            <person name="Jex A.R."/>
            <person name="Gasser R.B."/>
        </authorList>
    </citation>
    <scope>NUCLEOTIDE SEQUENCE [LARGE SCALE GENOMIC DNA]</scope>
    <source>
        <strain evidence="4">PN_DK_2014</strain>
    </source>
</reference>
<dbReference type="PANTHER" id="PTHR24198">
    <property type="entry name" value="ANKYRIN REPEAT AND PROTEIN KINASE DOMAIN-CONTAINING PROTEIN"/>
    <property type="match status" value="1"/>
</dbReference>
<dbReference type="OrthoDB" id="194358at2759"/>
<dbReference type="PROSITE" id="PS50297">
    <property type="entry name" value="ANK_REP_REGION"/>
    <property type="match status" value="3"/>
</dbReference>
<dbReference type="SUPFAM" id="SSF48403">
    <property type="entry name" value="Ankyrin repeat"/>
    <property type="match status" value="1"/>
</dbReference>
<dbReference type="Pfam" id="PF00023">
    <property type="entry name" value="Ank"/>
    <property type="match status" value="1"/>
</dbReference>
<evidence type="ECO:0000256" key="1">
    <source>
        <dbReference type="ARBA" id="ARBA00022737"/>
    </source>
</evidence>
<keyword evidence="5" id="KW-1185">Reference proteome</keyword>
<evidence type="ECO:0000256" key="2">
    <source>
        <dbReference type="ARBA" id="ARBA00023043"/>
    </source>
</evidence>
<dbReference type="PROSITE" id="PS50088">
    <property type="entry name" value="ANK_REPEAT"/>
    <property type="match status" value="3"/>
</dbReference>
<feature type="repeat" description="ANK" evidence="3">
    <location>
        <begin position="28"/>
        <end position="60"/>
    </location>
</feature>
<feature type="repeat" description="ANK" evidence="3">
    <location>
        <begin position="67"/>
        <end position="96"/>
    </location>
</feature>
<sequence>MAVVYENEELLRDLLQANPNKVHYKDAYGRSALHIAAQHGNTTIIDLLLAAGADVNCMAGPSALCVTPLHVAAGAGRREAVRHLVDAGAELLATDLSDHCALELAQMTNQFETACLLIDAIEMERERTRQLHDEVITACIEGDEGTIAELLPKLTVSNCDAVLNGAALDRKCALYIACLNGRKEVVEALLNVRGHMLIQPTTHDTVLHAAISSQEPAIVEMILKAFTHLVRSKNVDGSTPLHWSSQCGNIDVVKL</sequence>
<dbReference type="Proteomes" id="UP000031036">
    <property type="component" value="Unassembled WGS sequence"/>
</dbReference>
<feature type="repeat" description="ANK" evidence="3">
    <location>
        <begin position="236"/>
        <end position="255"/>
    </location>
</feature>
<dbReference type="AlphaFoldDB" id="A0A0B2VIP0"/>
<dbReference type="Gene3D" id="1.25.40.20">
    <property type="entry name" value="Ankyrin repeat-containing domain"/>
    <property type="match status" value="2"/>
</dbReference>
<accession>A0A0B2VIP0</accession>
<evidence type="ECO:0000313" key="4">
    <source>
        <dbReference type="EMBL" id="KHN81418.1"/>
    </source>
</evidence>
<protein>
    <submittedName>
        <fullName evidence="4">Leucine-rich repeat serine/threonine-protein kinase 1</fullName>
    </submittedName>
</protein>
<keyword evidence="2 3" id="KW-0040">ANK repeat</keyword>
<keyword evidence="4" id="KW-0808">Transferase</keyword>
<dbReference type="Pfam" id="PF12796">
    <property type="entry name" value="Ank_2"/>
    <property type="match status" value="2"/>
</dbReference>
<proteinExistence type="predicted"/>
<dbReference type="InterPro" id="IPR002110">
    <property type="entry name" value="Ankyrin_rpt"/>
</dbReference>
<dbReference type="PANTHER" id="PTHR24198:SF165">
    <property type="entry name" value="ANKYRIN REPEAT-CONTAINING PROTEIN-RELATED"/>
    <property type="match status" value="1"/>
</dbReference>
<dbReference type="STRING" id="6265.A0A0B2VIP0"/>
<dbReference type="OMA" id="HIMLISA"/>
<organism evidence="4 5">
    <name type="scientific">Toxocara canis</name>
    <name type="common">Canine roundworm</name>
    <dbReference type="NCBI Taxonomy" id="6265"/>
    <lineage>
        <taxon>Eukaryota</taxon>
        <taxon>Metazoa</taxon>
        <taxon>Ecdysozoa</taxon>
        <taxon>Nematoda</taxon>
        <taxon>Chromadorea</taxon>
        <taxon>Rhabditida</taxon>
        <taxon>Spirurina</taxon>
        <taxon>Ascaridomorpha</taxon>
        <taxon>Ascaridoidea</taxon>
        <taxon>Toxocaridae</taxon>
        <taxon>Toxocara</taxon>
    </lineage>
</organism>